<dbReference type="AlphaFoldDB" id="A0A1S7LGQ2"/>
<name>A0A1S7LGQ2_MAGMO</name>
<sequence>MQPIVASSGGDMLVTLRSNYPSLWPEFLAKNWPDLGRGGGGVKSTGYDKPVDPALIQAFGEPAVVPWTQRVTSTDPERTLLKKPNYSSYPYAESVKGMLAYAAQPQHARIGEKKRPKTVRKLVKTLPQVLGMYQVPIGNLKKHTQHPVVVPKDASYSVSRHTWRYGSGAVGQALLAKPKDQLPGPRKGLIVALHGCSSSPDKLLGMGAEDYAHRYAQKAVQAGWWVLVPFHLNYCQWLNDYDRMLALGSGTTAMGYELMVIRRMVQWLVINRGPFAPRHVWGISKGGRLAMTLAAMDGGYHTIVVSGNMVYDETTPVKTPLDDFRKLRLRGDGRLEEMWRRIGSENMIKAILPRRVILEMGAYEKYLEDQVGTIQRLQSYVKRNYPKKDPLTVRFFKGYHETDGAKILELLAQGP</sequence>
<dbReference type="SUPFAM" id="SSF53474">
    <property type="entry name" value="alpha/beta-Hydrolases"/>
    <property type="match status" value="1"/>
</dbReference>
<dbReference type="Gene3D" id="3.40.50.1820">
    <property type="entry name" value="alpha/beta hydrolase"/>
    <property type="match status" value="1"/>
</dbReference>
<evidence type="ECO:0000313" key="1">
    <source>
        <dbReference type="EMBL" id="CRH05121.1"/>
    </source>
</evidence>
<protein>
    <submittedName>
        <fullName evidence="1">Uncharacterized protein</fullName>
    </submittedName>
</protein>
<dbReference type="EMBL" id="LO017727">
    <property type="protein sequence ID" value="CRH05121.1"/>
    <property type="molecule type" value="Genomic_DNA"/>
</dbReference>
<organism evidence="1">
    <name type="scientific">Magnetococcus massalia (strain MO-1)</name>
    <dbReference type="NCBI Taxonomy" id="451514"/>
    <lineage>
        <taxon>Bacteria</taxon>
        <taxon>Pseudomonadati</taxon>
        <taxon>Pseudomonadota</taxon>
        <taxon>Magnetococcia</taxon>
        <taxon>Magnetococcales</taxon>
        <taxon>Magnetococcaceae</taxon>
        <taxon>Magnetococcus</taxon>
    </lineage>
</organism>
<reference evidence="1" key="1">
    <citation type="submission" date="2015-04" db="EMBL/GenBank/DDBJ databases">
        <authorList>
            <person name="Syromyatnikov M.Y."/>
            <person name="Popov V.N."/>
        </authorList>
    </citation>
    <scope>NUCLEOTIDE SEQUENCE</scope>
    <source>
        <strain evidence="1">MO-1</strain>
    </source>
</reference>
<dbReference type="InterPro" id="IPR029058">
    <property type="entry name" value="AB_hydrolase_fold"/>
</dbReference>
<proteinExistence type="predicted"/>
<gene>
    <name evidence="1" type="ORF">MAGMO_0922</name>
</gene>
<accession>A0A1S7LGQ2</accession>